<dbReference type="EMBL" id="QJPH01000368">
    <property type="protein sequence ID" value="PZN76074.1"/>
    <property type="molecule type" value="Genomic_DNA"/>
</dbReference>
<dbReference type="Proteomes" id="UP000249396">
    <property type="component" value="Unassembled WGS sequence"/>
</dbReference>
<accession>A0A2W4STT4</accession>
<organism evidence="1 2">
    <name type="scientific">Candidatus Methylumidiphilus alinenensis</name>
    <dbReference type="NCBI Taxonomy" id="2202197"/>
    <lineage>
        <taxon>Bacteria</taxon>
        <taxon>Pseudomonadati</taxon>
        <taxon>Pseudomonadota</taxon>
        <taxon>Gammaproteobacteria</taxon>
        <taxon>Methylococcales</taxon>
        <taxon>Candidatus Methylumidiphilus</taxon>
    </lineage>
</organism>
<comment type="caution">
    <text evidence="1">The sequence shown here is derived from an EMBL/GenBank/DDBJ whole genome shotgun (WGS) entry which is preliminary data.</text>
</comment>
<evidence type="ECO:0000313" key="1">
    <source>
        <dbReference type="EMBL" id="PZN76074.1"/>
    </source>
</evidence>
<dbReference type="SUPFAM" id="SSF143880">
    <property type="entry name" value="NE0471 N-terminal domain-like"/>
    <property type="match status" value="1"/>
</dbReference>
<protein>
    <submittedName>
        <fullName evidence="1">DUF2442 domain-containing protein</fullName>
    </submittedName>
</protein>
<reference evidence="1 2" key="1">
    <citation type="journal article" date="2018" name="Aquat. Microb. Ecol.">
        <title>Gammaproteobacterial methanotrophs dominate.</title>
        <authorList>
            <person name="Rissanen A.J."/>
            <person name="Saarenheimo J."/>
            <person name="Tiirola M."/>
            <person name="Peura S."/>
            <person name="Aalto S.L."/>
            <person name="Karvinen A."/>
            <person name="Nykanen H."/>
        </authorList>
    </citation>
    <scope>NUCLEOTIDE SEQUENCE [LARGE SCALE GENOMIC DNA]</scope>
    <source>
        <strain evidence="1">AMbin10</strain>
    </source>
</reference>
<gene>
    <name evidence="1" type="ORF">DM484_17405</name>
</gene>
<dbReference type="InterPro" id="IPR036782">
    <property type="entry name" value="NE0471-like_N"/>
</dbReference>
<dbReference type="InterPro" id="IPR018841">
    <property type="entry name" value="DUF2442"/>
</dbReference>
<dbReference type="AlphaFoldDB" id="A0A2W4STT4"/>
<dbReference type="Pfam" id="PF10387">
    <property type="entry name" value="DUF2442"/>
    <property type="match status" value="1"/>
</dbReference>
<proteinExistence type="predicted"/>
<name>A0A2W4STT4_9GAMM</name>
<dbReference type="Gene3D" id="3.30.2020.10">
    <property type="entry name" value="NE0471-like N-terminal domain"/>
    <property type="match status" value="1"/>
</dbReference>
<evidence type="ECO:0000313" key="2">
    <source>
        <dbReference type="Proteomes" id="UP000249396"/>
    </source>
</evidence>
<sequence>MNPRIHEVIPTDDYKLKLVFTNGESGVYDCSYLLDFGVFQELKDIAYFKRVVVLDGTVAWPHEQDICPDTLYLDSVK</sequence>